<keyword evidence="3 5" id="KW-1133">Transmembrane helix</keyword>
<keyword evidence="2 5" id="KW-0812">Transmembrane</keyword>
<keyword evidence="4 5" id="KW-0472">Membrane</keyword>
<name>W1YJ13_9ZZZZ</name>
<dbReference type="SUPFAM" id="SSF161111">
    <property type="entry name" value="Cation efflux protein transmembrane domain-like"/>
    <property type="match status" value="1"/>
</dbReference>
<proteinExistence type="predicted"/>
<dbReference type="GO" id="GO:0008324">
    <property type="term" value="F:monoatomic cation transmembrane transporter activity"/>
    <property type="evidence" value="ECO:0007669"/>
    <property type="project" value="InterPro"/>
</dbReference>
<feature type="non-terminal residue" evidence="7">
    <location>
        <position position="1"/>
    </location>
</feature>
<protein>
    <submittedName>
        <fullName evidence="7">CDF family cation diffusion facilitator</fullName>
    </submittedName>
</protein>
<comment type="subcellular location">
    <subcellularLocation>
        <location evidence="1">Membrane</location>
        <topology evidence="1">Multi-pass membrane protein</topology>
    </subcellularLocation>
</comment>
<reference evidence="7" key="1">
    <citation type="submission" date="2013-12" db="EMBL/GenBank/DDBJ databases">
        <title>A Varibaculum cambriense genome reconstructed from a premature infant gut community with otherwise low bacterial novelty that shifts toward anaerobic metabolism during the third week of life.</title>
        <authorList>
            <person name="Brown C.T."/>
            <person name="Sharon I."/>
            <person name="Thomas B.C."/>
            <person name="Castelle C.J."/>
            <person name="Morowitz M.J."/>
            <person name="Banfield J.F."/>
        </authorList>
    </citation>
    <scope>NUCLEOTIDE SEQUENCE</scope>
</reference>
<dbReference type="EMBL" id="AZMM01003713">
    <property type="protein sequence ID" value="ETJ42321.1"/>
    <property type="molecule type" value="Genomic_DNA"/>
</dbReference>
<evidence type="ECO:0000256" key="1">
    <source>
        <dbReference type="ARBA" id="ARBA00004141"/>
    </source>
</evidence>
<comment type="caution">
    <text evidence="7">The sequence shown here is derived from an EMBL/GenBank/DDBJ whole genome shotgun (WGS) entry which is preliminary data.</text>
</comment>
<dbReference type="GO" id="GO:0016020">
    <property type="term" value="C:membrane"/>
    <property type="evidence" value="ECO:0007669"/>
    <property type="project" value="UniProtKB-SubCell"/>
</dbReference>
<dbReference type="InterPro" id="IPR058533">
    <property type="entry name" value="Cation_efflux_TM"/>
</dbReference>
<feature type="transmembrane region" description="Helical" evidence="5">
    <location>
        <begin position="6"/>
        <end position="27"/>
    </location>
</feature>
<dbReference type="Gene3D" id="1.20.1510.10">
    <property type="entry name" value="Cation efflux protein transmembrane domain"/>
    <property type="match status" value="1"/>
</dbReference>
<evidence type="ECO:0000313" key="7">
    <source>
        <dbReference type="EMBL" id="ETJ42321.1"/>
    </source>
</evidence>
<evidence type="ECO:0000256" key="2">
    <source>
        <dbReference type="ARBA" id="ARBA00022692"/>
    </source>
</evidence>
<evidence type="ECO:0000256" key="3">
    <source>
        <dbReference type="ARBA" id="ARBA00022989"/>
    </source>
</evidence>
<dbReference type="Pfam" id="PF01545">
    <property type="entry name" value="Cation_efflux"/>
    <property type="match status" value="1"/>
</dbReference>
<accession>W1YJ13</accession>
<feature type="domain" description="Cation efflux protein transmembrane" evidence="6">
    <location>
        <begin position="5"/>
        <end position="86"/>
    </location>
</feature>
<dbReference type="AlphaFoldDB" id="W1YJ13"/>
<feature type="non-terminal residue" evidence="7">
    <location>
        <position position="87"/>
    </location>
</feature>
<dbReference type="InterPro" id="IPR027469">
    <property type="entry name" value="Cation_efflux_TMD_sf"/>
</dbReference>
<organism evidence="7">
    <name type="scientific">human gut metagenome</name>
    <dbReference type="NCBI Taxonomy" id="408170"/>
    <lineage>
        <taxon>unclassified sequences</taxon>
        <taxon>metagenomes</taxon>
        <taxon>organismal metagenomes</taxon>
    </lineage>
</organism>
<evidence type="ECO:0000259" key="6">
    <source>
        <dbReference type="Pfam" id="PF01545"/>
    </source>
</evidence>
<evidence type="ECO:0000256" key="4">
    <source>
        <dbReference type="ARBA" id="ARBA00023136"/>
    </source>
</evidence>
<gene>
    <name evidence="7" type="ORF">Q604_UNBC03713G0001</name>
</gene>
<evidence type="ECO:0000256" key="5">
    <source>
        <dbReference type="SAM" id="Phobius"/>
    </source>
</evidence>
<sequence>MPEQLGAGLAISVVASLINGGVAWVLYRKGTVENSATLVADAKHLATDVLTSAAVLIGVGLVAITGQPMLDAVVALGAGLPFLASTF</sequence>